<keyword evidence="1" id="KW-0805">Transcription regulation</keyword>
<evidence type="ECO:0000259" key="4">
    <source>
        <dbReference type="Pfam" id="PF03861"/>
    </source>
</evidence>
<reference evidence="5 6" key="1">
    <citation type="submission" date="2018-07" db="EMBL/GenBank/DDBJ databases">
        <title>Draft genome of the type strain Streptomyces armeniacus ATCC 15676.</title>
        <authorList>
            <person name="Labana P."/>
            <person name="Gosse J.T."/>
            <person name="Boddy C.N."/>
        </authorList>
    </citation>
    <scope>NUCLEOTIDE SEQUENCE [LARGE SCALE GENOMIC DNA]</scope>
    <source>
        <strain evidence="5 6">ATCC 15676</strain>
    </source>
</reference>
<feature type="domain" description="ANTAR" evidence="4">
    <location>
        <begin position="189"/>
        <end position="230"/>
    </location>
</feature>
<evidence type="ECO:0000256" key="2">
    <source>
        <dbReference type="ARBA" id="ARBA00023163"/>
    </source>
</evidence>
<sequence length="242" mass="26105">MAIWTERHVDEDRRIRLWNMIAEHAKGEPITAAHLCAATITAAGVDAAALNIELDAGQRETVYASAQLALDMAELTLTLGEGPDASFHSPALVTDLAAEECETRWPVFAPAAVTVGVRAVFALPLRVGGVSVGLMTLYRAEPGPLSRDQLADALVLADTVLALLLDRGRGAQPADGRWSEEFGPRYPEIHQATGMMTVQLGVTAAVALVRLRAYAFSQDRRLNEVARDVVARRLRFDGSEPP</sequence>
<dbReference type="Gene3D" id="3.30.450.40">
    <property type="match status" value="1"/>
</dbReference>
<dbReference type="SUPFAM" id="SSF55781">
    <property type="entry name" value="GAF domain-like"/>
    <property type="match status" value="1"/>
</dbReference>
<name>A0A345XR83_9ACTN</name>
<dbReference type="Gene3D" id="1.10.10.10">
    <property type="entry name" value="Winged helix-like DNA-binding domain superfamily/Winged helix DNA-binding domain"/>
    <property type="match status" value="1"/>
</dbReference>
<feature type="domain" description="GAF" evidence="3">
    <location>
        <begin position="40"/>
        <end position="160"/>
    </location>
</feature>
<dbReference type="KEGG" id="sarm:DVA86_17295"/>
<evidence type="ECO:0000313" key="5">
    <source>
        <dbReference type="EMBL" id="AXK34149.1"/>
    </source>
</evidence>
<gene>
    <name evidence="5" type="ORF">DVA86_17295</name>
</gene>
<dbReference type="Pfam" id="PF03861">
    <property type="entry name" value="ANTAR"/>
    <property type="match status" value="1"/>
</dbReference>
<dbReference type="InterPro" id="IPR036388">
    <property type="entry name" value="WH-like_DNA-bd_sf"/>
</dbReference>
<keyword evidence="6" id="KW-1185">Reference proteome</keyword>
<dbReference type="InterPro" id="IPR005561">
    <property type="entry name" value="ANTAR"/>
</dbReference>
<dbReference type="InterPro" id="IPR029016">
    <property type="entry name" value="GAF-like_dom_sf"/>
</dbReference>
<protein>
    <submittedName>
        <fullName evidence="5">GAF domain-containing protein</fullName>
    </submittedName>
</protein>
<dbReference type="Pfam" id="PF01590">
    <property type="entry name" value="GAF"/>
    <property type="match status" value="1"/>
</dbReference>
<dbReference type="InterPro" id="IPR003018">
    <property type="entry name" value="GAF"/>
</dbReference>
<keyword evidence="2" id="KW-0804">Transcription</keyword>
<dbReference type="AlphaFoldDB" id="A0A345XR83"/>
<accession>A0A345XR83</accession>
<proteinExistence type="predicted"/>
<dbReference type="Proteomes" id="UP000254425">
    <property type="component" value="Chromosome"/>
</dbReference>
<evidence type="ECO:0000256" key="1">
    <source>
        <dbReference type="ARBA" id="ARBA00023015"/>
    </source>
</evidence>
<evidence type="ECO:0000313" key="6">
    <source>
        <dbReference type="Proteomes" id="UP000254425"/>
    </source>
</evidence>
<evidence type="ECO:0000259" key="3">
    <source>
        <dbReference type="Pfam" id="PF01590"/>
    </source>
</evidence>
<dbReference type="EMBL" id="CP031320">
    <property type="protein sequence ID" value="AXK34149.1"/>
    <property type="molecule type" value="Genomic_DNA"/>
</dbReference>
<organism evidence="5 6">
    <name type="scientific">Streptomyces armeniacus</name>
    <dbReference type="NCBI Taxonomy" id="83291"/>
    <lineage>
        <taxon>Bacteria</taxon>
        <taxon>Bacillati</taxon>
        <taxon>Actinomycetota</taxon>
        <taxon>Actinomycetes</taxon>
        <taxon>Kitasatosporales</taxon>
        <taxon>Streptomycetaceae</taxon>
        <taxon>Streptomyces</taxon>
    </lineage>
</organism>
<dbReference type="RefSeq" id="WP_208879423.1">
    <property type="nucleotide sequence ID" value="NZ_CP031320.1"/>
</dbReference>